<dbReference type="SUPFAM" id="SSF53335">
    <property type="entry name" value="S-adenosyl-L-methionine-dependent methyltransferases"/>
    <property type="match status" value="1"/>
</dbReference>
<evidence type="ECO:0008006" key="3">
    <source>
        <dbReference type="Google" id="ProtNLM"/>
    </source>
</evidence>
<protein>
    <recommendedName>
        <fullName evidence="3">Class I SAM-dependent methyltransferase</fullName>
    </recommendedName>
</protein>
<evidence type="ECO:0000313" key="2">
    <source>
        <dbReference type="Proteomes" id="UP000648873"/>
    </source>
</evidence>
<dbReference type="InterPro" id="IPR029063">
    <property type="entry name" value="SAM-dependent_MTases_sf"/>
</dbReference>
<organism evidence="1 2">
    <name type="scientific">Microcystis viridis FACHB-1342</name>
    <dbReference type="NCBI Taxonomy" id="2692900"/>
    <lineage>
        <taxon>Bacteria</taxon>
        <taxon>Bacillati</taxon>
        <taxon>Cyanobacteriota</taxon>
        <taxon>Cyanophyceae</taxon>
        <taxon>Oscillatoriophycideae</taxon>
        <taxon>Chroococcales</taxon>
        <taxon>Microcystaceae</taxon>
        <taxon>Microcystis</taxon>
    </lineage>
</organism>
<accession>A0ABR8GGP6</accession>
<evidence type="ECO:0000313" key="1">
    <source>
        <dbReference type="EMBL" id="MBD2602406.1"/>
    </source>
</evidence>
<dbReference type="EMBL" id="JACJSV010000080">
    <property type="protein sequence ID" value="MBD2602406.1"/>
    <property type="molecule type" value="Genomic_DNA"/>
</dbReference>
<reference evidence="1 2" key="1">
    <citation type="journal article" date="2020" name="ISME J.">
        <title>Comparative genomics reveals insights into cyanobacterial evolution and habitat adaptation.</title>
        <authorList>
            <person name="Chen M.Y."/>
            <person name="Teng W.K."/>
            <person name="Zhao L."/>
            <person name="Hu C.X."/>
            <person name="Zhou Y.K."/>
            <person name="Han B.P."/>
            <person name="Song L.R."/>
            <person name="Shu W.S."/>
        </authorList>
    </citation>
    <scope>NUCLEOTIDE SEQUENCE [LARGE SCALE GENOMIC DNA]</scope>
    <source>
        <strain evidence="1 2">FACHB-1342</strain>
    </source>
</reference>
<keyword evidence="2" id="KW-1185">Reference proteome</keyword>
<gene>
    <name evidence="1" type="ORF">H6G40_19800</name>
</gene>
<dbReference type="Gene3D" id="3.40.50.150">
    <property type="entry name" value="Vaccinia Virus protein VP39"/>
    <property type="match status" value="1"/>
</dbReference>
<comment type="caution">
    <text evidence="1">The sequence shown here is derived from an EMBL/GenBank/DDBJ whole genome shotgun (WGS) entry which is preliminary data.</text>
</comment>
<sequence length="284" mass="33519">MMLKQITSFIGRINRKVDNFITVSRLLPRSEIAHVILFNRETLKKVNQWIDEETYNNSVFHYGLPLSSKELIDREINSQITYTDAILYLSRFLKKPVNYLELGVSVGKNFFQAASFLENSVMIGFDIEEINPTLEQFFKKTSYYIEWDTMANSLKTGKSSLIEYDYHHNQIYYLSGDIFDENSWKQLSGRKFNIIFSDAFHDPKALIHEYNMIKKYDLLDQEEFIMIWDDLGGEMTESFKMICQELSCHYHQNNLNNTTIFLNGWLGSYEHKHQIGIVTYFAHK</sequence>
<name>A0ABR8GGP6_MICVR</name>
<proteinExistence type="predicted"/>
<dbReference type="RefSeq" id="WP_141705418.1">
    <property type="nucleotide sequence ID" value="NZ_JACJSV010000080.1"/>
</dbReference>
<dbReference type="Proteomes" id="UP000648873">
    <property type="component" value="Unassembled WGS sequence"/>
</dbReference>